<reference evidence="8 9" key="1">
    <citation type="submission" date="2018-05" db="EMBL/GenBank/DDBJ databases">
        <title>Reference genomes for bee gut microbiota database.</title>
        <authorList>
            <person name="Ellegaard K.M."/>
        </authorList>
    </citation>
    <scope>NUCLEOTIDE SEQUENCE [LARGE SCALE GENOMIC DNA]</scope>
    <source>
        <strain evidence="8 9">ESL0182</strain>
    </source>
</reference>
<dbReference type="GO" id="GO:0008932">
    <property type="term" value="F:lytic endotransglycosylase activity"/>
    <property type="evidence" value="ECO:0007669"/>
    <property type="project" value="UniProtKB-UniRule"/>
</dbReference>
<feature type="transmembrane region" description="Helical" evidence="7">
    <location>
        <begin position="6"/>
        <end position="28"/>
    </location>
</feature>
<organism evidence="8 9">
    <name type="scientific">Gilliamella apicola</name>
    <dbReference type="NCBI Taxonomy" id="1196095"/>
    <lineage>
        <taxon>Bacteria</taxon>
        <taxon>Pseudomonadati</taxon>
        <taxon>Pseudomonadota</taxon>
        <taxon>Gammaproteobacteria</taxon>
        <taxon>Orbales</taxon>
        <taxon>Orbaceae</taxon>
        <taxon>Gilliamella</taxon>
    </lineage>
</organism>
<comment type="catalytic activity">
    <reaction evidence="7">
        <text>a peptidoglycan chain = a peptidoglycan chain with N-acetyl-1,6-anhydromuramyl-[peptide] at the reducing end + a peptidoglycan chain with N-acetylglucosamine at the non-reducing end.</text>
        <dbReference type="EC" id="4.2.2.29"/>
    </reaction>
</comment>
<evidence type="ECO:0000313" key="9">
    <source>
        <dbReference type="Proteomes" id="UP000247932"/>
    </source>
</evidence>
<dbReference type="GO" id="GO:0009252">
    <property type="term" value="P:peptidoglycan biosynthetic process"/>
    <property type="evidence" value="ECO:0007669"/>
    <property type="project" value="UniProtKB-UniRule"/>
</dbReference>
<dbReference type="EMBL" id="QGLR01000009">
    <property type="protein sequence ID" value="PXZ07453.1"/>
    <property type="molecule type" value="Genomic_DNA"/>
</dbReference>
<dbReference type="GO" id="GO:0005886">
    <property type="term" value="C:plasma membrane"/>
    <property type="evidence" value="ECO:0007669"/>
    <property type="project" value="UniProtKB-SubCell"/>
</dbReference>
<dbReference type="PANTHER" id="PTHR30518">
    <property type="entry name" value="ENDOLYTIC MUREIN TRANSGLYCOSYLASE"/>
    <property type="match status" value="1"/>
</dbReference>
<evidence type="ECO:0000256" key="7">
    <source>
        <dbReference type="HAMAP-Rule" id="MF_02065"/>
    </source>
</evidence>
<dbReference type="EC" id="4.2.2.29" evidence="7"/>
<comment type="subcellular location">
    <subcellularLocation>
        <location evidence="7">Cell inner membrane</location>
        <topology evidence="7">Single-pass membrane protein</topology>
    </subcellularLocation>
</comment>
<keyword evidence="9" id="KW-1185">Reference proteome</keyword>
<evidence type="ECO:0000313" key="8">
    <source>
        <dbReference type="EMBL" id="PXZ07453.1"/>
    </source>
</evidence>
<evidence type="ECO:0000256" key="5">
    <source>
        <dbReference type="ARBA" id="ARBA00023239"/>
    </source>
</evidence>
<dbReference type="CDD" id="cd08010">
    <property type="entry name" value="MltG_like"/>
    <property type="match status" value="1"/>
</dbReference>
<keyword evidence="5 7" id="KW-0456">Lyase</keyword>
<dbReference type="Gene3D" id="3.30.160.60">
    <property type="entry name" value="Classic Zinc Finger"/>
    <property type="match status" value="2"/>
</dbReference>
<dbReference type="GO" id="GO:0071555">
    <property type="term" value="P:cell wall organization"/>
    <property type="evidence" value="ECO:0007669"/>
    <property type="project" value="UniProtKB-KW"/>
</dbReference>
<name>A0A2V4E4H2_9GAMM</name>
<keyword evidence="1 7" id="KW-1003">Cell membrane</keyword>
<dbReference type="InterPro" id="IPR003770">
    <property type="entry name" value="MLTG-like"/>
</dbReference>
<dbReference type="NCBIfam" id="TIGR00247">
    <property type="entry name" value="endolytic transglycosylase MltG"/>
    <property type="match status" value="1"/>
</dbReference>
<dbReference type="PANTHER" id="PTHR30518:SF2">
    <property type="entry name" value="ENDOLYTIC MUREIN TRANSGLYCOSYLASE"/>
    <property type="match status" value="1"/>
</dbReference>
<keyword evidence="3 7" id="KW-1133">Transmembrane helix</keyword>
<evidence type="ECO:0000256" key="2">
    <source>
        <dbReference type="ARBA" id="ARBA00022692"/>
    </source>
</evidence>
<keyword evidence="4 7" id="KW-0472">Membrane</keyword>
<comment type="caution">
    <text evidence="8">The sequence shown here is derived from an EMBL/GenBank/DDBJ whole genome shotgun (WGS) entry which is preliminary data.</text>
</comment>
<comment type="similarity">
    <text evidence="7">Belongs to the transglycosylase MltG family.</text>
</comment>
<comment type="function">
    <text evidence="7">Functions as a peptidoglycan terminase that cleaves nascent peptidoglycan strands endolytically to terminate their elongation.</text>
</comment>
<dbReference type="RefSeq" id="WP_110433215.1">
    <property type="nucleotide sequence ID" value="NZ_QGLR01000009.1"/>
</dbReference>
<gene>
    <name evidence="7 8" type="primary">mltG</name>
    <name evidence="8" type="ORF">DKK70_06265</name>
</gene>
<dbReference type="AlphaFoldDB" id="A0A2V4E4H2"/>
<proteinExistence type="inferred from homology"/>
<dbReference type="HAMAP" id="MF_02065">
    <property type="entry name" value="MltG"/>
    <property type="match status" value="1"/>
</dbReference>
<dbReference type="OrthoDB" id="9814591at2"/>
<sequence length="339" mass="38420">MIKKLFLYTLLALVLIFCVCLGIGYYYLQQFSKQHMNVTADNQMFVLAKGTSLHQLVEQVEESDLMQQAYLLPYLYKVDPSLGSIKAGTYQLHPYMTVEEFLKLLVSGKDSKFVVQFVEGKRVKDWFKVLSNTPYIQQTLTDKSHDEIAKLLGIEGELEGWFSPDTYQYTANSSDFNILKRAHLTMKANLQKVWDNRANDLPYKSPYELLIIASIIEKETSVSSERANVASVFVNRLKSNMKLQTDPTIIYGLGDNYTGKIRRVDLTDKNNPYNTYVIEGLPPTPISMPSLASLEAAAHPADTNYLFFVANGSGGHTFSSTYQGHQQAVKEYRRLTQGN</sequence>
<dbReference type="Proteomes" id="UP000247932">
    <property type="component" value="Unassembled WGS sequence"/>
</dbReference>
<evidence type="ECO:0000256" key="1">
    <source>
        <dbReference type="ARBA" id="ARBA00022475"/>
    </source>
</evidence>
<keyword evidence="7" id="KW-0997">Cell inner membrane</keyword>
<evidence type="ECO:0000256" key="4">
    <source>
        <dbReference type="ARBA" id="ARBA00023136"/>
    </source>
</evidence>
<dbReference type="Pfam" id="PF02618">
    <property type="entry name" value="YceG"/>
    <property type="match status" value="1"/>
</dbReference>
<protein>
    <recommendedName>
        <fullName evidence="7">Endolytic murein transglycosylase</fullName>
        <ecNumber evidence="7">4.2.2.29</ecNumber>
    </recommendedName>
    <alternativeName>
        <fullName evidence="7">Peptidoglycan lytic transglycosylase</fullName>
    </alternativeName>
    <alternativeName>
        <fullName evidence="7">Peptidoglycan polymerization terminase</fullName>
    </alternativeName>
</protein>
<evidence type="ECO:0000256" key="6">
    <source>
        <dbReference type="ARBA" id="ARBA00023316"/>
    </source>
</evidence>
<keyword evidence="6 7" id="KW-0961">Cell wall biogenesis/degradation</keyword>
<feature type="site" description="Important for catalytic activity" evidence="7">
    <location>
        <position position="219"/>
    </location>
</feature>
<keyword evidence="2 7" id="KW-0812">Transmembrane</keyword>
<dbReference type="STRING" id="1196095.GAPWK_1005"/>
<evidence type="ECO:0000256" key="3">
    <source>
        <dbReference type="ARBA" id="ARBA00022989"/>
    </source>
</evidence>
<accession>A0A2V4E4H2</accession>